<comment type="caution">
    <text evidence="2">The sequence shown here is derived from an EMBL/GenBank/DDBJ whole genome shotgun (WGS) entry which is preliminary data.</text>
</comment>
<sequence>MSSDHGDPPPDPSAGPSPSGPPPIGPPPVAPTAVDRLSALLADLGRPDPGPIELAEVLWLAARSGEHGAGADDRPDADGNGARRLGGAAGPGGADGGADGTGRGSGQSLRTALHLPSDDPADGVAAAVVPTPSAPMLARPLALQRALRPLKRQVPDPKRSLLDETATANRLAEALRGPGPVRWLPVLRPGTERWLDLHLILDCGPTMAVWQPLALELRTLLRQTGAFRQVGLSRLDDAGRLGRRRPSDARTAVLVLSDCMGPQWRPGVPGLRWHRTLHALARRCPVAVVQPLPERLWQLAALPAVAGLLSAPEAGVPDSAYDFAPFTDSFTGSARGRGEIAVPVLEAGAGWLGNWARLVGSPAGGQVVGSALLLGPSPVLPEPDAGTGPEPDELAAEELVLRFRSVASREAFTLAGLTALTTPALPVMRLLQRASFARPQPQHLAEVVVSGLLKEREGRRDHFEFRAGVRELLLRTLPRSTTHQAVGLLARVGEQIAARAGRVPGEFAALAATEPDHGPNCTVVGPGGSSEAAGPTAHTGPPAVAAERHAFALISPAALRMLDGPRAPVLRMVPEPAPGPGAAPAPPRRLPDPARSRAVLLLTTSRAAEGDPLGPEDARAHGDLTGLAAALSSRALVGLDAEHIWLGLDDPQGFLRALRTAAGEAQDTLVVYVGGEVTTLPAEGLVLGSRPPGDRRPLPWATLLGLVSGSRAANRLLVLDGWEDGEPAEPAEPVGAQEPVHQLLSIRPPGERSLAGRLNQLLRDGEPGGEAELSARHLLRALQAQAAEEQRTSRTRFWFRLHERSFLLSRNPAAAAAGPPPVLPAVGRRPGRRPAPSSHARRTHRTEPSAPYFFLSYARQAQPYAMVEQLFDDLAEEILQLTDLPEAAPAGFMGRRDEQDPLRPAAEALAVCRVFVPLYSPGYFLDERCGKEWSAFEQRPRGAGWSSGIVPALWAPVRRAELPEVASRLQYVDSRVELYESEGLFGLAKAGPPRERYELAVHRLATRIVEVAHTAGIPPGPPPDWDTLVSAFATSPPPGG</sequence>
<dbReference type="InterPro" id="IPR047603">
    <property type="entry name" value="FxsC_N"/>
</dbReference>
<evidence type="ECO:0008006" key="4">
    <source>
        <dbReference type="Google" id="ProtNLM"/>
    </source>
</evidence>
<keyword evidence="3" id="KW-1185">Reference proteome</keyword>
<feature type="region of interest" description="Disordered" evidence="1">
    <location>
        <begin position="521"/>
        <end position="542"/>
    </location>
</feature>
<proteinExistence type="predicted"/>
<feature type="compositionally biased region" description="Pro residues" evidence="1">
    <location>
        <begin position="9"/>
        <end position="30"/>
    </location>
</feature>
<evidence type="ECO:0000256" key="1">
    <source>
        <dbReference type="SAM" id="MobiDB-lite"/>
    </source>
</evidence>
<dbReference type="EMBL" id="BAAANT010000036">
    <property type="protein sequence ID" value="GAA2152898.1"/>
    <property type="molecule type" value="Genomic_DNA"/>
</dbReference>
<dbReference type="NCBIfam" id="NF040588">
    <property type="entry name" value="FxsC_Nterm"/>
    <property type="match status" value="1"/>
</dbReference>
<feature type="region of interest" description="Disordered" evidence="1">
    <location>
        <begin position="573"/>
        <end position="592"/>
    </location>
</feature>
<dbReference type="NCBIfam" id="NF041121">
    <property type="entry name" value="SAV_2336_NTERM"/>
    <property type="match status" value="1"/>
</dbReference>
<feature type="compositionally biased region" description="Low complexity" evidence="1">
    <location>
        <begin position="824"/>
        <end position="838"/>
    </location>
</feature>
<feature type="compositionally biased region" description="Low complexity" evidence="1">
    <location>
        <begin position="532"/>
        <end position="542"/>
    </location>
</feature>
<dbReference type="InterPro" id="IPR047738">
    <property type="entry name" value="SAV_2336-like_N"/>
</dbReference>
<accession>A0ABN3A309</accession>
<gene>
    <name evidence="2" type="ORF">GCM10009760_50100</name>
</gene>
<dbReference type="RefSeq" id="WP_344468209.1">
    <property type="nucleotide sequence ID" value="NZ_BAAANT010000036.1"/>
</dbReference>
<name>A0ABN3A309_9ACTN</name>
<protein>
    <recommendedName>
        <fullName evidence="4">TIR domain-containing protein</fullName>
    </recommendedName>
</protein>
<evidence type="ECO:0000313" key="3">
    <source>
        <dbReference type="Proteomes" id="UP001422759"/>
    </source>
</evidence>
<evidence type="ECO:0000313" key="2">
    <source>
        <dbReference type="EMBL" id="GAA2152898.1"/>
    </source>
</evidence>
<feature type="region of interest" description="Disordered" evidence="1">
    <location>
        <begin position="812"/>
        <end position="846"/>
    </location>
</feature>
<reference evidence="2 3" key="1">
    <citation type="journal article" date="2019" name="Int. J. Syst. Evol. Microbiol.">
        <title>The Global Catalogue of Microorganisms (GCM) 10K type strain sequencing project: providing services to taxonomists for standard genome sequencing and annotation.</title>
        <authorList>
            <consortium name="The Broad Institute Genomics Platform"/>
            <consortium name="The Broad Institute Genome Sequencing Center for Infectious Disease"/>
            <person name="Wu L."/>
            <person name="Ma J."/>
        </authorList>
    </citation>
    <scope>NUCLEOTIDE SEQUENCE [LARGE SCALE GENOMIC DNA]</scope>
    <source>
        <strain evidence="2 3">JCM 14560</strain>
    </source>
</reference>
<feature type="region of interest" description="Disordered" evidence="1">
    <location>
        <begin position="65"/>
        <end position="113"/>
    </location>
</feature>
<organism evidence="2 3">
    <name type="scientific">Kitasatospora kazusensis</name>
    <dbReference type="NCBI Taxonomy" id="407974"/>
    <lineage>
        <taxon>Bacteria</taxon>
        <taxon>Bacillati</taxon>
        <taxon>Actinomycetota</taxon>
        <taxon>Actinomycetes</taxon>
        <taxon>Kitasatosporales</taxon>
        <taxon>Streptomycetaceae</taxon>
        <taxon>Kitasatospora</taxon>
    </lineage>
</organism>
<feature type="region of interest" description="Disordered" evidence="1">
    <location>
        <begin position="1"/>
        <end position="32"/>
    </location>
</feature>
<feature type="compositionally biased region" description="Pro residues" evidence="1">
    <location>
        <begin position="575"/>
        <end position="588"/>
    </location>
</feature>
<dbReference type="Proteomes" id="UP001422759">
    <property type="component" value="Unassembled WGS sequence"/>
</dbReference>
<feature type="compositionally biased region" description="Gly residues" evidence="1">
    <location>
        <begin position="87"/>
        <end position="105"/>
    </location>
</feature>
<feature type="compositionally biased region" description="Basic and acidic residues" evidence="1">
    <location>
        <begin position="65"/>
        <end position="77"/>
    </location>
</feature>